<gene>
    <name evidence="2" type="ORF">DP116_25990</name>
</gene>
<feature type="transmembrane region" description="Helical" evidence="1">
    <location>
        <begin position="162"/>
        <end position="192"/>
    </location>
</feature>
<dbReference type="RefSeq" id="WP_169157893.1">
    <property type="nucleotide sequence ID" value="NZ_CAWPJE010000303.1"/>
</dbReference>
<reference evidence="2 3" key="1">
    <citation type="submission" date="2018-06" db="EMBL/GenBank/DDBJ databases">
        <title>Comparative genomics of Brasilonema spp. strains.</title>
        <authorList>
            <person name="Alvarenga D.O."/>
            <person name="Fiore M.F."/>
            <person name="Varani A.M."/>
        </authorList>
    </citation>
    <scope>NUCLEOTIDE SEQUENCE [LARGE SCALE GENOMIC DNA]</scope>
    <source>
        <strain evidence="2 3">SPC951</strain>
    </source>
</reference>
<feature type="transmembrane region" description="Helical" evidence="1">
    <location>
        <begin position="120"/>
        <end position="138"/>
    </location>
</feature>
<protein>
    <recommendedName>
        <fullName evidence="4">DUF2079 domain-containing protein</fullName>
    </recommendedName>
</protein>
<evidence type="ECO:0000313" key="3">
    <source>
        <dbReference type="Proteomes" id="UP000718564"/>
    </source>
</evidence>
<accession>A0ABX1PFS2</accession>
<dbReference type="Pfam" id="PF09852">
    <property type="entry name" value="DUF2079"/>
    <property type="match status" value="1"/>
</dbReference>
<sequence length="471" mass="52204">MMKKLISSHPIIWMIGASVFILFGCSSLRHELFKSTAYDLGIFDQAVYLISQGQSPISSFLGFHILGDHAALIFYLLALFYKIYPSVYWLFAVQAGALALAALPIWHLARHANLTTQQGIAVAAVYLLYPLVFNINLFDFHPEVIAVPALLGAVLAARLERTGWFCLCIFLTLGCKAVLSITVAAMGVWLLVFEKKRRCGAIALASGIIWFVIATKIVIPFFGTQAASVERHISRYAYLGNSFPEIAKNLLLNPGLVLGQVFSLANLGYLLLLLAPVIWGLSLQGIQPLIGAFPTLAMNLLADYPLQKDLIHQYSLPAVPFLILSIISTLATGRGWLRNKRNITLWSIVAFIALAKYGYFWSIYSDSLDTWQATRQAVALVQTKGSVLTTAEIAPHLTHRPVVELTSANSPPANLAKFDYILLNVTHPGWQSDQEFATNLVESLKKTQLFQLRYHQDGVHLFVKEVFRNGV</sequence>
<feature type="transmembrane region" description="Helical" evidence="1">
    <location>
        <begin position="314"/>
        <end position="331"/>
    </location>
</feature>
<keyword evidence="1" id="KW-0812">Transmembrane</keyword>
<evidence type="ECO:0000256" key="1">
    <source>
        <dbReference type="SAM" id="Phobius"/>
    </source>
</evidence>
<feature type="transmembrane region" description="Helical" evidence="1">
    <location>
        <begin position="87"/>
        <end position="108"/>
    </location>
</feature>
<keyword evidence="1" id="KW-0472">Membrane</keyword>
<feature type="transmembrane region" description="Helical" evidence="1">
    <location>
        <begin position="199"/>
        <end position="222"/>
    </location>
</feature>
<keyword evidence="1" id="KW-1133">Transmembrane helix</keyword>
<name>A0ABX1PFS2_9CYAN</name>
<comment type="caution">
    <text evidence="2">The sequence shown here is derived from an EMBL/GenBank/DDBJ whole genome shotgun (WGS) entry which is preliminary data.</text>
</comment>
<feature type="transmembrane region" description="Helical" evidence="1">
    <location>
        <begin position="6"/>
        <end position="25"/>
    </location>
</feature>
<dbReference type="InterPro" id="IPR018650">
    <property type="entry name" value="STSV1_Orf64"/>
</dbReference>
<dbReference type="PROSITE" id="PS51257">
    <property type="entry name" value="PROKAR_LIPOPROTEIN"/>
    <property type="match status" value="1"/>
</dbReference>
<keyword evidence="3" id="KW-1185">Reference proteome</keyword>
<feature type="transmembrane region" description="Helical" evidence="1">
    <location>
        <begin position="257"/>
        <end position="279"/>
    </location>
</feature>
<dbReference type="EMBL" id="QMEB01000299">
    <property type="protein sequence ID" value="NMG22706.1"/>
    <property type="molecule type" value="Genomic_DNA"/>
</dbReference>
<feature type="transmembrane region" description="Helical" evidence="1">
    <location>
        <begin position="60"/>
        <end position="81"/>
    </location>
</feature>
<dbReference type="Proteomes" id="UP000718564">
    <property type="component" value="Unassembled WGS sequence"/>
</dbReference>
<feature type="transmembrane region" description="Helical" evidence="1">
    <location>
        <begin position="343"/>
        <end position="364"/>
    </location>
</feature>
<evidence type="ECO:0000313" key="2">
    <source>
        <dbReference type="EMBL" id="NMG22706.1"/>
    </source>
</evidence>
<proteinExistence type="predicted"/>
<organism evidence="2 3">
    <name type="scientific">Brasilonema bromeliae SPC951</name>
    <dbReference type="NCBI Taxonomy" id="385972"/>
    <lineage>
        <taxon>Bacteria</taxon>
        <taxon>Bacillati</taxon>
        <taxon>Cyanobacteriota</taxon>
        <taxon>Cyanophyceae</taxon>
        <taxon>Nostocales</taxon>
        <taxon>Scytonemataceae</taxon>
        <taxon>Brasilonema</taxon>
        <taxon>Bromeliae group (in: Brasilonema)</taxon>
    </lineage>
</organism>
<evidence type="ECO:0008006" key="4">
    <source>
        <dbReference type="Google" id="ProtNLM"/>
    </source>
</evidence>